<dbReference type="Proteomes" id="UP001595867">
    <property type="component" value="Unassembled WGS sequence"/>
</dbReference>
<name>A0ABV8J8E8_9ACTN</name>
<gene>
    <name evidence="1" type="ORF">ACFO0C_38220</name>
</gene>
<sequence length="189" mass="20536">MDAAMAALLGGLFGALGSVSGTVVTMFGARQQGRIAAEADRSKRVMDLRLEAFAEMTRRLQELRMAWWRVSQMLEQGEVHDPQALMGEVEAPWSSYLAAVGRLEVLVPEPIRGEVFSLAVAVDAMDTAGMQWIKGGPAKSYYDKRADADAARKTLTASFANLMDSGLWRLDGAGRMGRGRPATELKRSA</sequence>
<reference evidence="2" key="1">
    <citation type="journal article" date="2019" name="Int. J. Syst. Evol. Microbiol.">
        <title>The Global Catalogue of Microorganisms (GCM) 10K type strain sequencing project: providing services to taxonomists for standard genome sequencing and annotation.</title>
        <authorList>
            <consortium name="The Broad Institute Genomics Platform"/>
            <consortium name="The Broad Institute Genome Sequencing Center for Infectious Disease"/>
            <person name="Wu L."/>
            <person name="Ma J."/>
        </authorList>
    </citation>
    <scope>NUCLEOTIDE SEQUENCE [LARGE SCALE GENOMIC DNA]</scope>
    <source>
        <strain evidence="2">TBRC 5832</strain>
    </source>
</reference>
<comment type="caution">
    <text evidence="1">The sequence shown here is derived from an EMBL/GenBank/DDBJ whole genome shotgun (WGS) entry which is preliminary data.</text>
</comment>
<organism evidence="1 2">
    <name type="scientific">Actinoplanes subglobosus</name>
    <dbReference type="NCBI Taxonomy" id="1547892"/>
    <lineage>
        <taxon>Bacteria</taxon>
        <taxon>Bacillati</taxon>
        <taxon>Actinomycetota</taxon>
        <taxon>Actinomycetes</taxon>
        <taxon>Micromonosporales</taxon>
        <taxon>Micromonosporaceae</taxon>
        <taxon>Actinoplanes</taxon>
    </lineage>
</organism>
<dbReference type="RefSeq" id="WP_378071670.1">
    <property type="nucleotide sequence ID" value="NZ_JBHSBL010000025.1"/>
</dbReference>
<keyword evidence="2" id="KW-1185">Reference proteome</keyword>
<proteinExistence type="predicted"/>
<dbReference type="EMBL" id="JBHSBL010000025">
    <property type="protein sequence ID" value="MFC4070798.1"/>
    <property type="molecule type" value="Genomic_DNA"/>
</dbReference>
<evidence type="ECO:0000313" key="1">
    <source>
        <dbReference type="EMBL" id="MFC4070798.1"/>
    </source>
</evidence>
<accession>A0ABV8J8E8</accession>
<protein>
    <submittedName>
        <fullName evidence="1">Uncharacterized protein</fullName>
    </submittedName>
</protein>
<evidence type="ECO:0000313" key="2">
    <source>
        <dbReference type="Proteomes" id="UP001595867"/>
    </source>
</evidence>